<keyword evidence="7 13" id="KW-0808">Transferase</keyword>
<evidence type="ECO:0000313" key="15">
    <source>
        <dbReference type="EMBL" id="GFY57276.1"/>
    </source>
</evidence>
<keyword evidence="11" id="KW-0804">Transcription</keyword>
<comment type="similarity">
    <text evidence="2 13">Belongs to the methyltransferase superfamily. RRP8 family.</text>
</comment>
<dbReference type="FunFam" id="1.10.10.2150:FF:000001">
    <property type="entry name" value="Ribosomal RNA-processing protein 8"/>
    <property type="match status" value="1"/>
</dbReference>
<keyword evidence="5 13" id="KW-0698">rRNA processing</keyword>
<evidence type="ECO:0000256" key="14">
    <source>
        <dbReference type="SAM" id="MobiDB-lite"/>
    </source>
</evidence>
<feature type="region of interest" description="Disordered" evidence="14">
    <location>
        <begin position="232"/>
        <end position="291"/>
    </location>
</feature>
<comment type="caution">
    <text evidence="15">The sequence shown here is derived from an EMBL/GenBank/DDBJ whole genome shotgun (WGS) entry which is preliminary data.</text>
</comment>
<dbReference type="GO" id="GO:0006325">
    <property type="term" value="P:chromatin organization"/>
    <property type="evidence" value="ECO:0007669"/>
    <property type="project" value="UniProtKB-KW"/>
</dbReference>
<dbReference type="Gene3D" id="3.40.50.150">
    <property type="entry name" value="Vaccinia Virus protein VP39"/>
    <property type="match status" value="1"/>
</dbReference>
<dbReference type="InterPro" id="IPR042036">
    <property type="entry name" value="RRP8_N"/>
</dbReference>
<dbReference type="OrthoDB" id="10258825at2759"/>
<dbReference type="FunFam" id="3.40.50.150:FF:000068">
    <property type="entry name" value="Ribosomal RNA-processing protein 8"/>
    <property type="match status" value="1"/>
</dbReference>
<dbReference type="SUPFAM" id="SSF53335">
    <property type="entry name" value="S-adenosyl-L-methionine-dependent methyltransferases"/>
    <property type="match status" value="1"/>
</dbReference>
<evidence type="ECO:0000256" key="8">
    <source>
        <dbReference type="ARBA" id="ARBA00022691"/>
    </source>
</evidence>
<feature type="compositionally biased region" description="Basic residues" evidence="14">
    <location>
        <begin position="13"/>
        <end position="30"/>
    </location>
</feature>
<reference evidence="15" key="1">
    <citation type="submission" date="2020-08" db="EMBL/GenBank/DDBJ databases">
        <title>Multicomponent nature underlies the extraordinary mechanical properties of spider dragline silk.</title>
        <authorList>
            <person name="Kono N."/>
            <person name="Nakamura H."/>
            <person name="Mori M."/>
            <person name="Yoshida Y."/>
            <person name="Ohtoshi R."/>
            <person name="Malay A.D."/>
            <person name="Moran D.A.P."/>
            <person name="Tomita M."/>
            <person name="Numata K."/>
            <person name="Arakawa K."/>
        </authorList>
    </citation>
    <scope>NUCLEOTIDE SEQUENCE</scope>
</reference>
<dbReference type="AlphaFoldDB" id="A0A8X6XQ64"/>
<dbReference type="Pfam" id="PF05148">
    <property type="entry name" value="Methyltransf_8"/>
    <property type="match status" value="1"/>
</dbReference>
<evidence type="ECO:0000256" key="11">
    <source>
        <dbReference type="ARBA" id="ARBA00023163"/>
    </source>
</evidence>
<dbReference type="GO" id="GO:0006364">
    <property type="term" value="P:rRNA processing"/>
    <property type="evidence" value="ECO:0007669"/>
    <property type="project" value="UniProtKB-UniRule"/>
</dbReference>
<evidence type="ECO:0000256" key="6">
    <source>
        <dbReference type="ARBA" id="ARBA00022603"/>
    </source>
</evidence>
<sequence>MEGTSPQNVAGKKLGKARNNSRPRRKRKFSSNKPANFHVNIANDFKRKKVTDVNSPKLGSFKSGYIPVKSGKPYSQNTSDEGLTSVKPINTIKKSKKFKFNTSYSSKTNFKNMPMTSKQLKNKVKNTKKSKISKNDLENTSQMLSVKSTLKSKKAKRNFESLAKDENEDDEIYCNSSGIESDEDDLREEIQNSSIYQKIQKLMAKAPEFYNNFENSDIASLQDVDNSIAEDVTDDSSEVGFNAVSSDPSDDSSLEGEEKDSKILESRLQNCSRDGSKTSSKKQNIPVKEMDTNINSKILSSEETVNRGSFDRNLNKKSKVSINLKTKVHEKLAVAKFRFLNEKLYTETGKEAYEYFKENKDEFQDYHFGYRQQVSKWPMNPVNEIISDLQKLKNVVIADLGCGDAKIAQVFPDKTVHSFDLVPLNEHVKACDISKVPLRNESVDVAVFCLSLMGTNLKDYLREAFRILKVEGTLKIAEVESRIEDLKYFIKYLKVFGFELEKKNTKHKMFVFLDLKKKKKKCKKSGKLPDLYLRPCLYKKR</sequence>
<dbReference type="Proteomes" id="UP000886998">
    <property type="component" value="Unassembled WGS sequence"/>
</dbReference>
<feature type="compositionally biased region" description="Basic residues" evidence="14">
    <location>
        <begin position="120"/>
        <end position="132"/>
    </location>
</feature>
<keyword evidence="4" id="KW-0678">Repressor</keyword>
<feature type="compositionally biased region" description="Polar residues" evidence="14">
    <location>
        <begin position="267"/>
        <end position="283"/>
    </location>
</feature>
<dbReference type="Gene3D" id="1.10.10.2150">
    <property type="entry name" value="Ribosomal RNA-processing protein 8, N-terminal domain"/>
    <property type="match status" value="1"/>
</dbReference>
<evidence type="ECO:0000256" key="2">
    <source>
        <dbReference type="ARBA" id="ARBA00006301"/>
    </source>
</evidence>
<feature type="compositionally biased region" description="Acidic residues" evidence="14">
    <location>
        <begin position="248"/>
        <end position="258"/>
    </location>
</feature>
<feature type="compositionally biased region" description="Polar residues" evidence="14">
    <location>
        <begin position="73"/>
        <end position="82"/>
    </location>
</feature>
<dbReference type="GO" id="GO:0032259">
    <property type="term" value="P:methylation"/>
    <property type="evidence" value="ECO:0007669"/>
    <property type="project" value="UniProtKB-KW"/>
</dbReference>
<feature type="region of interest" description="Disordered" evidence="14">
    <location>
        <begin position="54"/>
        <end position="84"/>
    </location>
</feature>
<keyword evidence="9" id="KW-0156">Chromatin regulator</keyword>
<evidence type="ECO:0000256" key="4">
    <source>
        <dbReference type="ARBA" id="ARBA00022491"/>
    </source>
</evidence>
<dbReference type="EMBL" id="BMAV01011413">
    <property type="protein sequence ID" value="GFY57276.1"/>
    <property type="molecule type" value="Genomic_DNA"/>
</dbReference>
<dbReference type="PANTHER" id="PTHR12787">
    <property type="entry name" value="RIBOSOMAL RNA-PROCESSING PROTEIN 8"/>
    <property type="match status" value="1"/>
</dbReference>
<feature type="region of interest" description="Disordered" evidence="14">
    <location>
        <begin position="105"/>
        <end position="184"/>
    </location>
</feature>
<proteinExistence type="inferred from homology"/>
<dbReference type="GO" id="GO:0008168">
    <property type="term" value="F:methyltransferase activity"/>
    <property type="evidence" value="ECO:0007669"/>
    <property type="project" value="UniProtKB-KW"/>
</dbReference>
<evidence type="ECO:0000256" key="13">
    <source>
        <dbReference type="RuleBase" id="RU365074"/>
    </source>
</evidence>
<evidence type="ECO:0000256" key="12">
    <source>
        <dbReference type="ARBA" id="ARBA00023242"/>
    </source>
</evidence>
<comment type="function">
    <text evidence="13">Probable methyltransferase required to silence rDNA.</text>
</comment>
<evidence type="ECO:0000256" key="7">
    <source>
        <dbReference type="ARBA" id="ARBA00022679"/>
    </source>
</evidence>
<protein>
    <recommendedName>
        <fullName evidence="3 13">Ribosomal RNA-processing protein 8</fullName>
        <ecNumber evidence="13">2.1.1.-</ecNumber>
    </recommendedName>
</protein>
<evidence type="ECO:0000313" key="16">
    <source>
        <dbReference type="Proteomes" id="UP000886998"/>
    </source>
</evidence>
<name>A0A8X6XQ64_9ARAC</name>
<feature type="compositionally biased region" description="Polar residues" evidence="14">
    <location>
        <begin position="105"/>
        <end position="116"/>
    </location>
</feature>
<dbReference type="EC" id="2.1.1.-" evidence="13"/>
<keyword evidence="6 13" id="KW-0489">Methyltransferase</keyword>
<gene>
    <name evidence="15" type="primary">rrp8</name>
    <name evidence="15" type="ORF">TNIN_147931</name>
</gene>
<keyword evidence="8 13" id="KW-0949">S-adenosyl-L-methionine</keyword>
<organism evidence="15 16">
    <name type="scientific">Trichonephila inaurata madagascariensis</name>
    <dbReference type="NCBI Taxonomy" id="2747483"/>
    <lineage>
        <taxon>Eukaryota</taxon>
        <taxon>Metazoa</taxon>
        <taxon>Ecdysozoa</taxon>
        <taxon>Arthropoda</taxon>
        <taxon>Chelicerata</taxon>
        <taxon>Arachnida</taxon>
        <taxon>Araneae</taxon>
        <taxon>Araneomorphae</taxon>
        <taxon>Entelegynae</taxon>
        <taxon>Araneoidea</taxon>
        <taxon>Nephilidae</taxon>
        <taxon>Trichonephila</taxon>
        <taxon>Trichonephila inaurata</taxon>
    </lineage>
</organism>
<evidence type="ECO:0000256" key="10">
    <source>
        <dbReference type="ARBA" id="ARBA00023015"/>
    </source>
</evidence>
<dbReference type="CDD" id="cd02440">
    <property type="entry name" value="AdoMet_MTases"/>
    <property type="match status" value="1"/>
</dbReference>
<keyword evidence="10" id="KW-0805">Transcription regulation</keyword>
<dbReference type="InterPro" id="IPR007823">
    <property type="entry name" value="RRP8"/>
</dbReference>
<evidence type="ECO:0000256" key="3">
    <source>
        <dbReference type="ARBA" id="ARBA00020203"/>
    </source>
</evidence>
<dbReference type="InterPro" id="IPR029063">
    <property type="entry name" value="SAM-dependent_MTases_sf"/>
</dbReference>
<keyword evidence="16" id="KW-1185">Reference proteome</keyword>
<evidence type="ECO:0000256" key="5">
    <source>
        <dbReference type="ARBA" id="ARBA00022552"/>
    </source>
</evidence>
<evidence type="ECO:0000256" key="1">
    <source>
        <dbReference type="ARBA" id="ARBA00004604"/>
    </source>
</evidence>
<evidence type="ECO:0000256" key="9">
    <source>
        <dbReference type="ARBA" id="ARBA00022853"/>
    </source>
</evidence>
<feature type="region of interest" description="Disordered" evidence="14">
    <location>
        <begin position="1"/>
        <end position="42"/>
    </location>
</feature>
<feature type="compositionally biased region" description="Polar residues" evidence="14">
    <location>
        <begin position="138"/>
        <end position="149"/>
    </location>
</feature>
<comment type="subcellular location">
    <subcellularLocation>
        <location evidence="1 13">Nucleus</location>
        <location evidence="1 13">Nucleolus</location>
    </subcellularLocation>
</comment>
<accession>A0A8X6XQ64</accession>
<dbReference type="GO" id="GO:0005730">
    <property type="term" value="C:nucleolus"/>
    <property type="evidence" value="ECO:0007669"/>
    <property type="project" value="UniProtKB-SubCell"/>
</dbReference>
<dbReference type="PANTHER" id="PTHR12787:SF0">
    <property type="entry name" value="RIBOSOMAL RNA-PROCESSING PROTEIN 8"/>
    <property type="match status" value="1"/>
</dbReference>
<keyword evidence="12 13" id="KW-0539">Nucleus</keyword>